<dbReference type="Gene3D" id="3.30.9.10">
    <property type="entry name" value="D-Amino Acid Oxidase, subunit A, domain 2"/>
    <property type="match status" value="1"/>
</dbReference>
<gene>
    <name evidence="4" type="ORF">METZ01_LOCUS172153</name>
</gene>
<dbReference type="AlphaFoldDB" id="A0A382C0C6"/>
<evidence type="ECO:0000313" key="4">
    <source>
        <dbReference type="EMBL" id="SVB19299.1"/>
    </source>
</evidence>
<keyword evidence="1" id="KW-0560">Oxidoreductase</keyword>
<dbReference type="Gene3D" id="3.50.50.60">
    <property type="entry name" value="FAD/NAD(P)-binding domain"/>
    <property type="match status" value="1"/>
</dbReference>
<evidence type="ECO:0000256" key="1">
    <source>
        <dbReference type="ARBA" id="ARBA00023002"/>
    </source>
</evidence>
<dbReference type="InterPro" id="IPR006076">
    <property type="entry name" value="FAD-dep_OxRdtase"/>
</dbReference>
<proteinExistence type="predicted"/>
<dbReference type="Pfam" id="PF01266">
    <property type="entry name" value="DAO"/>
    <property type="match status" value="1"/>
</dbReference>
<feature type="transmembrane region" description="Helical" evidence="2">
    <location>
        <begin position="6"/>
        <end position="25"/>
    </location>
</feature>
<organism evidence="4">
    <name type="scientific">marine metagenome</name>
    <dbReference type="NCBI Taxonomy" id="408172"/>
    <lineage>
        <taxon>unclassified sequences</taxon>
        <taxon>metagenomes</taxon>
        <taxon>ecological metagenomes</taxon>
    </lineage>
</organism>
<keyword evidence="2" id="KW-0812">Transmembrane</keyword>
<dbReference type="GO" id="GO:0005737">
    <property type="term" value="C:cytoplasm"/>
    <property type="evidence" value="ECO:0007669"/>
    <property type="project" value="TreeGrafter"/>
</dbReference>
<dbReference type="InterPro" id="IPR036188">
    <property type="entry name" value="FAD/NAD-bd_sf"/>
</dbReference>
<dbReference type="SUPFAM" id="SSF51905">
    <property type="entry name" value="FAD/NAD(P)-binding domain"/>
    <property type="match status" value="1"/>
</dbReference>
<dbReference type="GO" id="GO:0016491">
    <property type="term" value="F:oxidoreductase activity"/>
    <property type="evidence" value="ECO:0007669"/>
    <property type="project" value="UniProtKB-KW"/>
</dbReference>
<dbReference type="EMBL" id="UINC01032137">
    <property type="protein sequence ID" value="SVB19299.1"/>
    <property type="molecule type" value="Genomic_DNA"/>
</dbReference>
<evidence type="ECO:0000259" key="3">
    <source>
        <dbReference type="Pfam" id="PF01266"/>
    </source>
</evidence>
<sequence>MSDLIYDAVVVGGGVIGCTSAFYLARKGMKVAVVERDSLACGTTSKSFAWINGTSKTTDENYHRLNARGLAAYCELAEEFGEAELGLNPSGSLNIVRASDGIGHAIVKDQARILGTFGYPSTWVDRTALRAMEPHLKLPDDAEALYAMGDHCLNAPHFVHFLAAQVRASGGSIFENCTADGLRARDDGQILGLETGQGILHTEHVLIAAGPDTPEVLSELTGYDAFAAR</sequence>
<dbReference type="PANTHER" id="PTHR13847:SF289">
    <property type="entry name" value="GLYCINE OXIDASE"/>
    <property type="match status" value="1"/>
</dbReference>
<keyword evidence="2" id="KW-1133">Transmembrane helix</keyword>
<evidence type="ECO:0000256" key="2">
    <source>
        <dbReference type="SAM" id="Phobius"/>
    </source>
</evidence>
<name>A0A382C0C6_9ZZZZ</name>
<dbReference type="PANTHER" id="PTHR13847">
    <property type="entry name" value="SARCOSINE DEHYDROGENASE-RELATED"/>
    <property type="match status" value="1"/>
</dbReference>
<feature type="domain" description="FAD dependent oxidoreductase" evidence="3">
    <location>
        <begin position="7"/>
        <end position="218"/>
    </location>
</feature>
<protein>
    <recommendedName>
        <fullName evidence="3">FAD dependent oxidoreductase domain-containing protein</fullName>
    </recommendedName>
</protein>
<reference evidence="4" key="1">
    <citation type="submission" date="2018-05" db="EMBL/GenBank/DDBJ databases">
        <authorList>
            <person name="Lanie J.A."/>
            <person name="Ng W.-L."/>
            <person name="Kazmierczak K.M."/>
            <person name="Andrzejewski T.M."/>
            <person name="Davidsen T.M."/>
            <person name="Wayne K.J."/>
            <person name="Tettelin H."/>
            <person name="Glass J.I."/>
            <person name="Rusch D."/>
            <person name="Podicherti R."/>
            <person name="Tsui H.-C.T."/>
            <person name="Winkler M.E."/>
        </authorList>
    </citation>
    <scope>NUCLEOTIDE SEQUENCE</scope>
</reference>
<accession>A0A382C0C6</accession>
<feature type="non-terminal residue" evidence="4">
    <location>
        <position position="229"/>
    </location>
</feature>
<keyword evidence="2" id="KW-0472">Membrane</keyword>